<accession>A0A8I2YKE3</accession>
<keyword evidence="3" id="KW-1185">Reference proteome</keyword>
<dbReference type="SMART" id="SM00256">
    <property type="entry name" value="FBOX"/>
    <property type="match status" value="1"/>
</dbReference>
<gene>
    <name evidence="2" type="ORF">JVT61DRAFT_6657</name>
</gene>
<dbReference type="Pfam" id="PF00646">
    <property type="entry name" value="F-box"/>
    <property type="match status" value="1"/>
</dbReference>
<dbReference type="SUPFAM" id="SSF81383">
    <property type="entry name" value="F-box domain"/>
    <property type="match status" value="1"/>
</dbReference>
<dbReference type="OrthoDB" id="10257471at2759"/>
<dbReference type="InterPro" id="IPR036047">
    <property type="entry name" value="F-box-like_dom_sf"/>
</dbReference>
<reference evidence="2" key="1">
    <citation type="submission" date="2021-03" db="EMBL/GenBank/DDBJ databases">
        <title>Evolutionary innovations through gain and loss of genes in the ectomycorrhizal Boletales.</title>
        <authorList>
            <person name="Wu G."/>
            <person name="Miyauchi S."/>
            <person name="Morin E."/>
            <person name="Yang Z.-L."/>
            <person name="Xu J."/>
            <person name="Martin F.M."/>
        </authorList>
    </citation>
    <scope>NUCLEOTIDE SEQUENCE</scope>
    <source>
        <strain evidence="2">BR01</strain>
    </source>
</reference>
<comment type="caution">
    <text evidence="2">The sequence shown here is derived from an EMBL/GenBank/DDBJ whole genome shotgun (WGS) entry which is preliminary data.</text>
</comment>
<dbReference type="AlphaFoldDB" id="A0A8I2YKE3"/>
<dbReference type="CDD" id="cd09917">
    <property type="entry name" value="F-box_SF"/>
    <property type="match status" value="1"/>
</dbReference>
<dbReference type="EMBL" id="JAGFBS010000022">
    <property type="protein sequence ID" value="KAG6373499.1"/>
    <property type="molecule type" value="Genomic_DNA"/>
</dbReference>
<evidence type="ECO:0000313" key="2">
    <source>
        <dbReference type="EMBL" id="KAG6373499.1"/>
    </source>
</evidence>
<name>A0A8I2YKE3_9AGAM</name>
<dbReference type="Gene3D" id="1.20.1280.50">
    <property type="match status" value="1"/>
</dbReference>
<dbReference type="PROSITE" id="PS50181">
    <property type="entry name" value="FBOX"/>
    <property type="match status" value="1"/>
</dbReference>
<organism evidence="2 3">
    <name type="scientific">Boletus reticuloceps</name>
    <dbReference type="NCBI Taxonomy" id="495285"/>
    <lineage>
        <taxon>Eukaryota</taxon>
        <taxon>Fungi</taxon>
        <taxon>Dikarya</taxon>
        <taxon>Basidiomycota</taxon>
        <taxon>Agaricomycotina</taxon>
        <taxon>Agaricomycetes</taxon>
        <taxon>Agaricomycetidae</taxon>
        <taxon>Boletales</taxon>
        <taxon>Boletineae</taxon>
        <taxon>Boletaceae</taxon>
        <taxon>Boletoideae</taxon>
        <taxon>Boletus</taxon>
    </lineage>
</organism>
<evidence type="ECO:0000313" key="3">
    <source>
        <dbReference type="Proteomes" id="UP000683000"/>
    </source>
</evidence>
<protein>
    <recommendedName>
        <fullName evidence="1">F-box domain-containing protein</fullName>
    </recommendedName>
</protein>
<evidence type="ECO:0000259" key="1">
    <source>
        <dbReference type="PROSITE" id="PS50181"/>
    </source>
</evidence>
<dbReference type="Proteomes" id="UP000683000">
    <property type="component" value="Unassembled WGS sequence"/>
</dbReference>
<sequence length="476" mass="54061">MNTTVDLDVIYHILSLLSPCEIVRFRQVSKKSRDLTHSHALWKEVYANARFTRPPGPFSWQSIRYLERTLIQSELVSKTWTSQPPKMLSRTLTKWKGRDDTWTVVFGRWCIFLDGNKIQCHDIDSDTYHSLYEGIAYPSSWFTTHMASTADINGHRVCLLLFHINDQQPGLRRLLAFRVNDDGFSEPEIIGWTHTGSQELDAWQSADGFHGSTPFIIVRRDHPCLILDLRTRRSYRLPMSEMLPNELTNQSPDTWYNNVILTKTHVTSVWMYTSGPSFDATVLIQAFVVPDSAIPHDVGELRLTHEVILDTYWRSSGLLRNSIVDPVTGSVNIRILHVTANGPTAEQSHMMCLDLTLPKSVSNTDVLPISIRSQLLFESSWECERHTVFDDGYARGLLLTERGSPYLGFNSVRKFTIDASREECAIAVSGSCPLDLPIQSEDIAFDGTRGRIHYIQDNDDGDDDDVNAEVVTIDLA</sequence>
<feature type="domain" description="F-box" evidence="1">
    <location>
        <begin position="1"/>
        <end position="45"/>
    </location>
</feature>
<dbReference type="InterPro" id="IPR001810">
    <property type="entry name" value="F-box_dom"/>
</dbReference>
<proteinExistence type="predicted"/>